<protein>
    <recommendedName>
        <fullName evidence="2">Glycolipid transfer protein domain-containing protein</fullName>
    </recommendedName>
</protein>
<dbReference type="InterPro" id="IPR014830">
    <property type="entry name" value="Glycolipid_transfer_prot_dom"/>
</dbReference>
<sequence>MLAVRHDSLALPSSSSASTSDEFPSVRIAIVQSTSWWPAPYPPPLTYAGEIPKRKSAIVASKPTAQHSPPRAPTSSSSSWLRRKPRGKRRGGGGGSLWLLRVMNSACKALQNNSAQLSESFTKSYTPTLRPFHNFTGGIFKTPMLACLTGETFVTKLRTPKEKIEEQPEAWLDALGAILKRLMAFFIAGKYFNAKDDAFGKAAA</sequence>
<dbReference type="Gene3D" id="1.10.3520.10">
    <property type="entry name" value="Glycolipid transfer protein"/>
    <property type="match status" value="1"/>
</dbReference>
<dbReference type="AlphaFoldDB" id="A0A067LRR3"/>
<feature type="compositionally biased region" description="Basic residues" evidence="1">
    <location>
        <begin position="81"/>
        <end position="91"/>
    </location>
</feature>
<dbReference type="GO" id="GO:0005737">
    <property type="term" value="C:cytoplasm"/>
    <property type="evidence" value="ECO:0007669"/>
    <property type="project" value="InterPro"/>
</dbReference>
<feature type="region of interest" description="Disordered" evidence="1">
    <location>
        <begin position="60"/>
        <end position="95"/>
    </location>
</feature>
<reference evidence="4" key="1">
    <citation type="journal article" date="2014" name="Proc. Natl. Acad. Sci. U.S.A.">
        <title>Extensive sampling of basidiomycete genomes demonstrates inadequacy of the white-rot/brown-rot paradigm for wood decay fungi.</title>
        <authorList>
            <person name="Riley R."/>
            <person name="Salamov A.A."/>
            <person name="Brown D.W."/>
            <person name="Nagy L.G."/>
            <person name="Floudas D."/>
            <person name="Held B.W."/>
            <person name="Levasseur A."/>
            <person name="Lombard V."/>
            <person name="Morin E."/>
            <person name="Otillar R."/>
            <person name="Lindquist E.A."/>
            <person name="Sun H."/>
            <person name="LaButti K.M."/>
            <person name="Schmutz J."/>
            <person name="Jabbour D."/>
            <person name="Luo H."/>
            <person name="Baker S.E."/>
            <person name="Pisabarro A.G."/>
            <person name="Walton J.D."/>
            <person name="Blanchette R.A."/>
            <person name="Henrissat B."/>
            <person name="Martin F."/>
            <person name="Cullen D."/>
            <person name="Hibbett D.S."/>
            <person name="Grigoriev I.V."/>
        </authorList>
    </citation>
    <scope>NUCLEOTIDE SEQUENCE [LARGE SCALE GENOMIC DNA]</scope>
    <source>
        <strain evidence="4">FD-172 SS1</strain>
    </source>
</reference>
<dbReference type="OrthoDB" id="205255at2759"/>
<keyword evidence="4" id="KW-1185">Reference proteome</keyword>
<dbReference type="HOGENOM" id="CLU_1343038_0_0_1"/>
<feature type="compositionally biased region" description="Low complexity" evidence="1">
    <location>
        <begin position="9"/>
        <end position="22"/>
    </location>
</feature>
<dbReference type="Pfam" id="PF08718">
    <property type="entry name" value="GLTP"/>
    <property type="match status" value="1"/>
</dbReference>
<evidence type="ECO:0000313" key="4">
    <source>
        <dbReference type="Proteomes" id="UP000027195"/>
    </source>
</evidence>
<evidence type="ECO:0000259" key="2">
    <source>
        <dbReference type="Pfam" id="PF08718"/>
    </source>
</evidence>
<dbReference type="InParanoid" id="A0A067LRR3"/>
<evidence type="ECO:0000256" key="1">
    <source>
        <dbReference type="SAM" id="MobiDB-lite"/>
    </source>
</evidence>
<name>A0A067LRR3_BOTB1</name>
<dbReference type="Proteomes" id="UP000027195">
    <property type="component" value="Unassembled WGS sequence"/>
</dbReference>
<proteinExistence type="predicted"/>
<dbReference type="GO" id="GO:0120013">
    <property type="term" value="F:lipid transfer activity"/>
    <property type="evidence" value="ECO:0007669"/>
    <property type="project" value="InterPro"/>
</dbReference>
<dbReference type="InterPro" id="IPR036497">
    <property type="entry name" value="GLTP_sf"/>
</dbReference>
<accession>A0A067LRR3</accession>
<dbReference type="STRING" id="930990.A0A067LRR3"/>
<dbReference type="EMBL" id="KL198173">
    <property type="protein sequence ID" value="KDQ05898.1"/>
    <property type="molecule type" value="Genomic_DNA"/>
</dbReference>
<evidence type="ECO:0000313" key="3">
    <source>
        <dbReference type="EMBL" id="KDQ05898.1"/>
    </source>
</evidence>
<gene>
    <name evidence="3" type="ORF">BOTBODRAFT_49651</name>
</gene>
<feature type="region of interest" description="Disordered" evidence="1">
    <location>
        <begin position="1"/>
        <end position="22"/>
    </location>
</feature>
<organism evidence="3 4">
    <name type="scientific">Botryobasidium botryosum (strain FD-172 SS1)</name>
    <dbReference type="NCBI Taxonomy" id="930990"/>
    <lineage>
        <taxon>Eukaryota</taxon>
        <taxon>Fungi</taxon>
        <taxon>Dikarya</taxon>
        <taxon>Basidiomycota</taxon>
        <taxon>Agaricomycotina</taxon>
        <taxon>Agaricomycetes</taxon>
        <taxon>Cantharellales</taxon>
        <taxon>Botryobasidiaceae</taxon>
        <taxon>Botryobasidium</taxon>
    </lineage>
</organism>
<feature type="domain" description="Glycolipid transfer protein" evidence="2">
    <location>
        <begin position="94"/>
        <end position="158"/>
    </location>
</feature>
<dbReference type="SUPFAM" id="SSF110004">
    <property type="entry name" value="Glycolipid transfer protein, GLTP"/>
    <property type="match status" value="1"/>
</dbReference>